<evidence type="ECO:0000313" key="3">
    <source>
        <dbReference type="Proteomes" id="UP000233551"/>
    </source>
</evidence>
<feature type="region of interest" description="Disordered" evidence="1">
    <location>
        <begin position="1"/>
        <end position="38"/>
    </location>
</feature>
<evidence type="ECO:0000313" key="2">
    <source>
        <dbReference type="EMBL" id="PKI59917.1"/>
    </source>
</evidence>
<dbReference type="AlphaFoldDB" id="A0A2I0JUC7"/>
<dbReference type="Proteomes" id="UP000233551">
    <property type="component" value="Unassembled WGS sequence"/>
</dbReference>
<evidence type="ECO:0000256" key="1">
    <source>
        <dbReference type="SAM" id="MobiDB-lite"/>
    </source>
</evidence>
<sequence length="94" mass="10380">MYTFSGERKIEGGLAAPTPPPRTLAPTKDSGDLGGGVRVADWRSRPRIDRGLRLRVPDPSIEVPNVLGGCRRPWWKGWSRRLAAPTPSPFNFSL</sequence>
<keyword evidence="3" id="KW-1185">Reference proteome</keyword>
<organism evidence="2 3">
    <name type="scientific">Punica granatum</name>
    <name type="common">Pomegranate</name>
    <dbReference type="NCBI Taxonomy" id="22663"/>
    <lineage>
        <taxon>Eukaryota</taxon>
        <taxon>Viridiplantae</taxon>
        <taxon>Streptophyta</taxon>
        <taxon>Embryophyta</taxon>
        <taxon>Tracheophyta</taxon>
        <taxon>Spermatophyta</taxon>
        <taxon>Magnoliopsida</taxon>
        <taxon>eudicotyledons</taxon>
        <taxon>Gunneridae</taxon>
        <taxon>Pentapetalae</taxon>
        <taxon>rosids</taxon>
        <taxon>malvids</taxon>
        <taxon>Myrtales</taxon>
        <taxon>Lythraceae</taxon>
        <taxon>Punica</taxon>
    </lineage>
</organism>
<name>A0A2I0JUC7_PUNGR</name>
<accession>A0A2I0JUC7</accession>
<comment type="caution">
    <text evidence="2">The sequence shown here is derived from an EMBL/GenBank/DDBJ whole genome shotgun (WGS) entry which is preliminary data.</text>
</comment>
<reference evidence="2 3" key="1">
    <citation type="submission" date="2017-11" db="EMBL/GenBank/DDBJ databases">
        <title>De-novo sequencing of pomegranate (Punica granatum L.) genome.</title>
        <authorList>
            <person name="Akparov Z."/>
            <person name="Amiraslanov A."/>
            <person name="Hajiyeva S."/>
            <person name="Abbasov M."/>
            <person name="Kaur K."/>
            <person name="Hamwieh A."/>
            <person name="Solovyev V."/>
            <person name="Salamov A."/>
            <person name="Braich B."/>
            <person name="Kosarev P."/>
            <person name="Mahmoud A."/>
            <person name="Hajiyev E."/>
            <person name="Babayeva S."/>
            <person name="Izzatullayeva V."/>
            <person name="Mammadov A."/>
            <person name="Mammadov A."/>
            <person name="Sharifova S."/>
            <person name="Ojaghi J."/>
            <person name="Eynullazada K."/>
            <person name="Bayramov B."/>
            <person name="Abdulazimova A."/>
            <person name="Shahmuradov I."/>
        </authorList>
    </citation>
    <scope>NUCLEOTIDE SEQUENCE [LARGE SCALE GENOMIC DNA]</scope>
    <source>
        <strain evidence="3">cv. AG2017</strain>
        <tissue evidence="2">Leaf</tissue>
    </source>
</reference>
<gene>
    <name evidence="2" type="ORF">CRG98_019690</name>
</gene>
<feature type="compositionally biased region" description="Basic and acidic residues" evidence="1">
    <location>
        <begin position="1"/>
        <end position="11"/>
    </location>
</feature>
<protein>
    <submittedName>
        <fullName evidence="2">Uncharacterized protein</fullName>
    </submittedName>
</protein>
<proteinExistence type="predicted"/>
<dbReference type="EMBL" id="PGOL01001226">
    <property type="protein sequence ID" value="PKI59917.1"/>
    <property type="molecule type" value="Genomic_DNA"/>
</dbReference>